<dbReference type="EMBL" id="SMLG01000005">
    <property type="protein sequence ID" value="TDE44340.1"/>
    <property type="molecule type" value="Genomic_DNA"/>
</dbReference>
<name>A0A4R5F7R0_9FLAO</name>
<protein>
    <submittedName>
        <fullName evidence="3">Uncharacterized protein</fullName>
    </submittedName>
</protein>
<organism evidence="3 4">
    <name type="scientific">Flavobacterium rhamnosiphilum</name>
    <dbReference type="NCBI Taxonomy" id="2541724"/>
    <lineage>
        <taxon>Bacteria</taxon>
        <taxon>Pseudomonadati</taxon>
        <taxon>Bacteroidota</taxon>
        <taxon>Flavobacteriia</taxon>
        <taxon>Flavobacteriales</taxon>
        <taxon>Flavobacteriaceae</taxon>
        <taxon>Flavobacterium</taxon>
    </lineage>
</organism>
<dbReference type="Proteomes" id="UP000294814">
    <property type="component" value="Unassembled WGS sequence"/>
</dbReference>
<evidence type="ECO:0000256" key="1">
    <source>
        <dbReference type="SAM" id="MobiDB-lite"/>
    </source>
</evidence>
<proteinExistence type="predicted"/>
<evidence type="ECO:0000313" key="3">
    <source>
        <dbReference type="EMBL" id="TDE44340.1"/>
    </source>
</evidence>
<keyword evidence="4" id="KW-1185">Reference proteome</keyword>
<feature type="region of interest" description="Disordered" evidence="1">
    <location>
        <begin position="150"/>
        <end position="180"/>
    </location>
</feature>
<gene>
    <name evidence="3" type="ORF">E0I26_08180</name>
</gene>
<sequence length="180" mass="21493">MSTVFDFFENKNLLNGKGVCLMLFLGFISVTSFAQQKTAKPRKPDPEWVKAMEDPNANYYQAVAAFDAYWKNKVKPIEEDEMFETGGEKEKEEALREKRHHKLKADDPAVIYVYDYKRFQRWKVEMLPFVQADGRIQSMDDRVNDWKIQQVQKRMQKQREDQKKDKEDGDKKEKDFEHKK</sequence>
<dbReference type="OrthoDB" id="668543at2"/>
<accession>A0A4R5F7R0</accession>
<keyword evidence="2" id="KW-1133">Transmembrane helix</keyword>
<keyword evidence="2" id="KW-0472">Membrane</keyword>
<dbReference type="RefSeq" id="WP_131916005.1">
    <property type="nucleotide sequence ID" value="NZ_SMLG01000005.1"/>
</dbReference>
<evidence type="ECO:0000256" key="2">
    <source>
        <dbReference type="SAM" id="Phobius"/>
    </source>
</evidence>
<feature type="transmembrane region" description="Helical" evidence="2">
    <location>
        <begin position="12"/>
        <end position="34"/>
    </location>
</feature>
<feature type="compositionally biased region" description="Basic and acidic residues" evidence="1">
    <location>
        <begin position="157"/>
        <end position="180"/>
    </location>
</feature>
<reference evidence="3 4" key="1">
    <citation type="submission" date="2019-03" db="EMBL/GenBank/DDBJ databases">
        <title>Novel species of Flavobacterium.</title>
        <authorList>
            <person name="Liu Q."/>
            <person name="Xin Y.-H."/>
        </authorList>
    </citation>
    <scope>NUCLEOTIDE SEQUENCE [LARGE SCALE GENOMIC DNA]</scope>
    <source>
        <strain evidence="3 4">LB3P52</strain>
    </source>
</reference>
<comment type="caution">
    <text evidence="3">The sequence shown here is derived from an EMBL/GenBank/DDBJ whole genome shotgun (WGS) entry which is preliminary data.</text>
</comment>
<dbReference type="AlphaFoldDB" id="A0A4R5F7R0"/>
<keyword evidence="2" id="KW-0812">Transmembrane</keyword>
<evidence type="ECO:0000313" key="4">
    <source>
        <dbReference type="Proteomes" id="UP000294814"/>
    </source>
</evidence>